<accession>A0A3T0D3M6</accession>
<dbReference type="InterPro" id="IPR030855">
    <property type="entry name" value="Bifunct_BirA"/>
</dbReference>
<evidence type="ECO:0000259" key="3">
    <source>
        <dbReference type="PROSITE" id="PS51733"/>
    </source>
</evidence>
<dbReference type="Pfam" id="PF03099">
    <property type="entry name" value="BPL_LplA_LipB"/>
    <property type="match status" value="1"/>
</dbReference>
<keyword evidence="2" id="KW-0805">Transcription regulation</keyword>
<keyword evidence="2" id="KW-0092">Biotin</keyword>
<dbReference type="InterPro" id="IPR004408">
    <property type="entry name" value="Biotin_CoA_COase_ligase"/>
</dbReference>
<comment type="similarity">
    <text evidence="2">Belongs to the biotin--protein ligase family.</text>
</comment>
<comment type="catalytic activity">
    <reaction evidence="2">
        <text>biotin + L-lysyl-[protein] + ATP = N(6)-biotinyl-L-lysyl-[protein] + AMP + diphosphate + H(+)</text>
        <dbReference type="Rhea" id="RHEA:11756"/>
        <dbReference type="Rhea" id="RHEA-COMP:9752"/>
        <dbReference type="Rhea" id="RHEA-COMP:10505"/>
        <dbReference type="ChEBI" id="CHEBI:15378"/>
        <dbReference type="ChEBI" id="CHEBI:29969"/>
        <dbReference type="ChEBI" id="CHEBI:30616"/>
        <dbReference type="ChEBI" id="CHEBI:33019"/>
        <dbReference type="ChEBI" id="CHEBI:57586"/>
        <dbReference type="ChEBI" id="CHEBI:83144"/>
        <dbReference type="ChEBI" id="CHEBI:456215"/>
        <dbReference type="EC" id="6.3.4.15"/>
    </reaction>
</comment>
<dbReference type="GO" id="GO:0005737">
    <property type="term" value="C:cytoplasm"/>
    <property type="evidence" value="ECO:0007669"/>
    <property type="project" value="TreeGrafter"/>
</dbReference>
<sequence>MDKKSIYILKKLYEEDFVSGENLAKELEISRMAVNKRIKSLQEMGFAIASYKKKGYQLVDKDIIRVWEIEDFISKSELFKDFLYFPQIDSTNNYVKENQENLKSATVVYAERQNAGRGRLGRSWTDLEKGVKMSIFLRLEVIDIEKVVPLTLFTGLIVNRILRKYKVQSFIKWSNDILLNGKKVCGILTELSGEIEGAGNVIIGIGLNVNAASLPDELLEIATTLKKEIGMDFDRTKIIIEILKEFENELENFKKYGFSHFRDEYKSYCINLGREIIINGEKKAFCKDIGQNGELICVQDGREIKIQTGEVTIRW</sequence>
<dbReference type="GO" id="GO:0006355">
    <property type="term" value="P:regulation of DNA-templated transcription"/>
    <property type="evidence" value="ECO:0007669"/>
    <property type="project" value="UniProtKB-UniRule"/>
</dbReference>
<reference evidence="4 5" key="1">
    <citation type="submission" date="2018-12" db="EMBL/GenBank/DDBJ databases">
        <title>Genome sequence from the cellulolytic species, Caldicellulosiruptor changbaiensis.</title>
        <authorList>
            <person name="Blumer-Schuette S.E."/>
            <person name="Mendoza C."/>
        </authorList>
    </citation>
    <scope>NUCLEOTIDE SEQUENCE [LARGE SCALE GENOMIC DNA]</scope>
    <source>
        <strain evidence="4 5">CBS-Z</strain>
    </source>
</reference>
<keyword evidence="5" id="KW-1185">Reference proteome</keyword>
<dbReference type="Pfam" id="PF08279">
    <property type="entry name" value="HTH_11"/>
    <property type="match status" value="1"/>
</dbReference>
<keyword evidence="1 2" id="KW-0436">Ligase</keyword>
<keyword evidence="2" id="KW-0067">ATP-binding</keyword>
<keyword evidence="2" id="KW-0547">Nucleotide-binding</keyword>
<dbReference type="InterPro" id="IPR045864">
    <property type="entry name" value="aa-tRNA-synth_II/BPL/LPL"/>
</dbReference>
<evidence type="ECO:0000256" key="1">
    <source>
        <dbReference type="ARBA" id="ARBA00022598"/>
    </source>
</evidence>
<dbReference type="GO" id="GO:0003677">
    <property type="term" value="F:DNA binding"/>
    <property type="evidence" value="ECO:0007669"/>
    <property type="project" value="UniProtKB-UniRule"/>
</dbReference>
<evidence type="ECO:0000313" key="4">
    <source>
        <dbReference type="EMBL" id="AZT89290.1"/>
    </source>
</evidence>
<name>A0A3T0D3M6_9FIRM</name>
<feature type="binding site" evidence="2">
    <location>
        <position position="113"/>
    </location>
    <ligand>
        <name>biotin</name>
        <dbReference type="ChEBI" id="CHEBI:57586"/>
    </ligand>
</feature>
<keyword evidence="2" id="KW-0678">Repressor</keyword>
<comment type="function">
    <text evidence="2">Acts both as a biotin--[acetyl-CoA-carboxylase] ligase and a repressor.</text>
</comment>
<dbReference type="RefSeq" id="WP_127350911.1">
    <property type="nucleotide sequence ID" value="NZ_CP034791.1"/>
</dbReference>
<dbReference type="EC" id="6.3.4.15" evidence="2"/>
<dbReference type="Proteomes" id="UP000282930">
    <property type="component" value="Chromosome"/>
</dbReference>
<feature type="binding site" evidence="2">
    <location>
        <begin position="90"/>
        <end position="92"/>
    </location>
    <ligand>
        <name>biotin</name>
        <dbReference type="ChEBI" id="CHEBI:57586"/>
    </ligand>
</feature>
<protein>
    <recommendedName>
        <fullName evidence="2">Bifunctional ligase/repressor BirA</fullName>
    </recommendedName>
    <alternativeName>
        <fullName evidence="2">Biotin--[acetyl-CoA-carboxylase] ligase</fullName>
        <ecNumber evidence="2">6.3.4.15</ecNumber>
    </alternativeName>
    <alternativeName>
        <fullName evidence="2">Biotin--protein ligase</fullName>
    </alternativeName>
    <alternativeName>
        <fullName evidence="2">Biotin-[acetyl-CoA carboxylase] synthetase</fullName>
    </alternativeName>
</protein>
<dbReference type="SUPFAM" id="SSF55681">
    <property type="entry name" value="Class II aaRS and biotin synthetases"/>
    <property type="match status" value="1"/>
</dbReference>
<gene>
    <name evidence="2" type="primary">birA</name>
    <name evidence="4" type="ORF">ELD05_00540</name>
</gene>
<dbReference type="SUPFAM" id="SSF46785">
    <property type="entry name" value="Winged helix' DNA-binding domain"/>
    <property type="match status" value="1"/>
</dbReference>
<dbReference type="GO" id="GO:0004077">
    <property type="term" value="F:biotin--[biotin carboxyl-carrier protein] ligase activity"/>
    <property type="evidence" value="ECO:0007669"/>
    <property type="project" value="UniProtKB-UniRule"/>
</dbReference>
<dbReference type="EMBL" id="CP034791">
    <property type="protein sequence ID" value="AZT89290.1"/>
    <property type="molecule type" value="Genomic_DNA"/>
</dbReference>
<dbReference type="HAMAP" id="MF_00978">
    <property type="entry name" value="Bifunct_BirA"/>
    <property type="match status" value="1"/>
</dbReference>
<dbReference type="GO" id="GO:0005524">
    <property type="term" value="F:ATP binding"/>
    <property type="evidence" value="ECO:0007669"/>
    <property type="project" value="UniProtKB-UniRule"/>
</dbReference>
<proteinExistence type="inferred from homology"/>
<dbReference type="Gene3D" id="1.10.10.10">
    <property type="entry name" value="Winged helix-like DNA-binding domain superfamily/Winged helix DNA-binding domain"/>
    <property type="match status" value="1"/>
</dbReference>
<feature type="DNA-binding region" description="H-T-H motif" evidence="2">
    <location>
        <begin position="20"/>
        <end position="39"/>
    </location>
</feature>
<keyword evidence="2" id="KW-0238">DNA-binding</keyword>
<dbReference type="InterPro" id="IPR004143">
    <property type="entry name" value="BPL_LPL_catalytic"/>
</dbReference>
<dbReference type="PROSITE" id="PS51733">
    <property type="entry name" value="BPL_LPL_CATALYTIC"/>
    <property type="match status" value="1"/>
</dbReference>
<dbReference type="NCBIfam" id="TIGR00121">
    <property type="entry name" value="birA_ligase"/>
    <property type="match status" value="1"/>
</dbReference>
<feature type="binding site" evidence="2">
    <location>
        <position position="183"/>
    </location>
    <ligand>
        <name>biotin</name>
        <dbReference type="ChEBI" id="CHEBI:57586"/>
    </ligand>
</feature>
<evidence type="ECO:0000313" key="5">
    <source>
        <dbReference type="Proteomes" id="UP000282930"/>
    </source>
</evidence>
<dbReference type="AlphaFoldDB" id="A0A3T0D3M6"/>
<feature type="binding site" evidence="2">
    <location>
        <begin position="117"/>
        <end position="119"/>
    </location>
    <ligand>
        <name>biotin</name>
        <dbReference type="ChEBI" id="CHEBI:57586"/>
    </ligand>
</feature>
<organism evidence="4 5">
    <name type="scientific">Caldicellulosiruptor changbaiensis</name>
    <dbReference type="NCBI Taxonomy" id="1222016"/>
    <lineage>
        <taxon>Bacteria</taxon>
        <taxon>Bacillati</taxon>
        <taxon>Bacillota</taxon>
        <taxon>Bacillota incertae sedis</taxon>
        <taxon>Caldicellulosiruptorales</taxon>
        <taxon>Caldicellulosiruptoraceae</taxon>
        <taxon>Caldicellulosiruptor</taxon>
    </lineage>
</organism>
<dbReference type="InterPro" id="IPR036388">
    <property type="entry name" value="WH-like_DNA-bd_sf"/>
</dbReference>
<dbReference type="CDD" id="cd16442">
    <property type="entry name" value="BPL"/>
    <property type="match status" value="1"/>
</dbReference>
<dbReference type="InterPro" id="IPR013196">
    <property type="entry name" value="HTH_11"/>
</dbReference>
<evidence type="ECO:0000256" key="2">
    <source>
        <dbReference type="HAMAP-Rule" id="MF_00978"/>
    </source>
</evidence>
<dbReference type="PANTHER" id="PTHR12835">
    <property type="entry name" value="BIOTIN PROTEIN LIGASE"/>
    <property type="match status" value="1"/>
</dbReference>
<dbReference type="GO" id="GO:0009249">
    <property type="term" value="P:protein lipoylation"/>
    <property type="evidence" value="ECO:0007669"/>
    <property type="project" value="UniProtKB-ARBA"/>
</dbReference>
<dbReference type="GO" id="GO:0016740">
    <property type="term" value="F:transferase activity"/>
    <property type="evidence" value="ECO:0007669"/>
    <property type="project" value="UniProtKB-ARBA"/>
</dbReference>
<dbReference type="KEGG" id="ccha:ELD05_00540"/>
<dbReference type="Gene3D" id="3.30.930.10">
    <property type="entry name" value="Bira Bifunctional Protein, Domain 2"/>
    <property type="match status" value="1"/>
</dbReference>
<dbReference type="PANTHER" id="PTHR12835:SF5">
    <property type="entry name" value="BIOTIN--PROTEIN LIGASE"/>
    <property type="match status" value="1"/>
</dbReference>
<keyword evidence="2" id="KW-0804">Transcription</keyword>
<feature type="domain" description="BPL/LPL catalytic" evidence="3">
    <location>
        <begin position="67"/>
        <end position="254"/>
    </location>
</feature>
<dbReference type="InterPro" id="IPR036390">
    <property type="entry name" value="WH_DNA-bd_sf"/>
</dbReference>